<sequence>MLALSLFFIYILLFLLAMRLLRGGLFKLTGDKLKSKLQVLTSTTFKGFMTGMIFTAILQSSSALMVMTVGLVSVGALTFPQSIGIILGSNIGTTVTAEFMSFSIKEWIPPGLFIGFTLMLFNKLRPIGQSVFGLFLIFFSIQGFTSLAKPLSGYPFFGQVLSHLEQHMLIAIIAGAILTAIIHSGTATIAIAMGFIAGGEMSVTAGIALMLGSNIGTCVTGYMASIGAGANAKLTAYAHIWLNIIGVALFYPFIEQLQAAAAFFTDEKPVQLAHASVIFNVICSIIALPFVKQFSSFINRLHGPKI</sequence>
<feature type="transmembrane region" description="Helical" evidence="6">
    <location>
        <begin position="37"/>
        <end position="58"/>
    </location>
</feature>
<feature type="transmembrane region" description="Helical" evidence="6">
    <location>
        <begin position="203"/>
        <end position="224"/>
    </location>
</feature>
<dbReference type="Pfam" id="PF02690">
    <property type="entry name" value="Na_Pi_cotrans"/>
    <property type="match status" value="2"/>
</dbReference>
<dbReference type="Proteomes" id="UP000602076">
    <property type="component" value="Unassembled WGS sequence"/>
</dbReference>
<gene>
    <name evidence="7" type="ORF">IEO70_15450</name>
</gene>
<accession>A0A927HC79</accession>
<reference evidence="7" key="1">
    <citation type="submission" date="2020-09" db="EMBL/GenBank/DDBJ databases">
        <title>Bacillus faecalis sp. nov., a moderately halophilic bacterium isolated from cow faeces.</title>
        <authorList>
            <person name="Jiang L."/>
            <person name="Lee J."/>
        </authorList>
    </citation>
    <scope>NUCLEOTIDE SEQUENCE</scope>
    <source>
        <strain evidence="7">AGMB 02131</strain>
    </source>
</reference>
<comment type="caution">
    <text evidence="7">The sequence shown here is derived from an EMBL/GenBank/DDBJ whole genome shotgun (WGS) entry which is preliminary data.</text>
</comment>
<evidence type="ECO:0000256" key="5">
    <source>
        <dbReference type="ARBA" id="ARBA00023136"/>
    </source>
</evidence>
<evidence type="ECO:0000256" key="6">
    <source>
        <dbReference type="SAM" id="Phobius"/>
    </source>
</evidence>
<keyword evidence="4 6" id="KW-1133">Transmembrane helix</keyword>
<keyword evidence="8" id="KW-1185">Reference proteome</keyword>
<evidence type="ECO:0000256" key="1">
    <source>
        <dbReference type="ARBA" id="ARBA00004651"/>
    </source>
</evidence>
<name>A0A927HC79_9BACI</name>
<feature type="transmembrane region" description="Helical" evidence="6">
    <location>
        <begin position="127"/>
        <end position="148"/>
    </location>
</feature>
<feature type="transmembrane region" description="Helical" evidence="6">
    <location>
        <begin position="274"/>
        <end position="291"/>
    </location>
</feature>
<organism evidence="7 8">
    <name type="scientific">Peribacillus faecalis</name>
    <dbReference type="NCBI Taxonomy" id="2772559"/>
    <lineage>
        <taxon>Bacteria</taxon>
        <taxon>Bacillati</taxon>
        <taxon>Bacillota</taxon>
        <taxon>Bacilli</taxon>
        <taxon>Bacillales</taxon>
        <taxon>Bacillaceae</taxon>
        <taxon>Peribacillus</taxon>
    </lineage>
</organism>
<evidence type="ECO:0000256" key="4">
    <source>
        <dbReference type="ARBA" id="ARBA00022989"/>
    </source>
</evidence>
<protein>
    <submittedName>
        <fullName evidence="7">Na/Pi cotransporter family protein</fullName>
    </submittedName>
</protein>
<evidence type="ECO:0000313" key="8">
    <source>
        <dbReference type="Proteomes" id="UP000602076"/>
    </source>
</evidence>
<dbReference type="NCBIfam" id="TIGR00704">
    <property type="entry name" value="NaPi_cotrn_rel"/>
    <property type="match status" value="1"/>
</dbReference>
<dbReference type="GO" id="GO:0044341">
    <property type="term" value="P:sodium-dependent phosphate transport"/>
    <property type="evidence" value="ECO:0007669"/>
    <property type="project" value="InterPro"/>
</dbReference>
<evidence type="ECO:0000256" key="3">
    <source>
        <dbReference type="ARBA" id="ARBA00022692"/>
    </source>
</evidence>
<feature type="transmembrane region" description="Helical" evidence="6">
    <location>
        <begin position="99"/>
        <end position="121"/>
    </location>
</feature>
<dbReference type="PANTHER" id="PTHR10010">
    <property type="entry name" value="SOLUTE CARRIER FAMILY 34 SODIUM PHOSPHATE , MEMBER 2-RELATED"/>
    <property type="match status" value="1"/>
</dbReference>
<keyword evidence="2" id="KW-1003">Cell membrane</keyword>
<dbReference type="InterPro" id="IPR004633">
    <property type="entry name" value="NaPi_cotrn-rel/YqeW-like"/>
</dbReference>
<evidence type="ECO:0000256" key="2">
    <source>
        <dbReference type="ARBA" id="ARBA00022475"/>
    </source>
</evidence>
<dbReference type="NCBIfam" id="NF037997">
    <property type="entry name" value="Na_Pi_symport"/>
    <property type="match status" value="1"/>
</dbReference>
<proteinExistence type="predicted"/>
<comment type="subcellular location">
    <subcellularLocation>
        <location evidence="1">Cell membrane</location>
        <topology evidence="1">Multi-pass membrane protein</topology>
    </subcellularLocation>
</comment>
<keyword evidence="5 6" id="KW-0472">Membrane</keyword>
<evidence type="ECO:0000313" key="7">
    <source>
        <dbReference type="EMBL" id="MBD3109734.1"/>
    </source>
</evidence>
<keyword evidence="3 6" id="KW-0812">Transmembrane</keyword>
<feature type="transmembrane region" description="Helical" evidence="6">
    <location>
        <begin position="64"/>
        <end position="87"/>
    </location>
</feature>
<dbReference type="PANTHER" id="PTHR10010:SF46">
    <property type="entry name" value="SODIUM-DEPENDENT PHOSPHATE TRANSPORT PROTEIN 2B"/>
    <property type="match status" value="1"/>
</dbReference>
<dbReference type="GO" id="GO:0005886">
    <property type="term" value="C:plasma membrane"/>
    <property type="evidence" value="ECO:0007669"/>
    <property type="project" value="UniProtKB-SubCell"/>
</dbReference>
<feature type="transmembrane region" description="Helical" evidence="6">
    <location>
        <begin position="169"/>
        <end position="197"/>
    </location>
</feature>
<feature type="transmembrane region" description="Helical" evidence="6">
    <location>
        <begin position="6"/>
        <end position="25"/>
    </location>
</feature>
<dbReference type="GO" id="GO:0005436">
    <property type="term" value="F:sodium:phosphate symporter activity"/>
    <property type="evidence" value="ECO:0007669"/>
    <property type="project" value="InterPro"/>
</dbReference>
<dbReference type="InterPro" id="IPR003841">
    <property type="entry name" value="Na/Pi_transpt"/>
</dbReference>
<dbReference type="AlphaFoldDB" id="A0A927HC79"/>
<dbReference type="EMBL" id="JACXSI010000044">
    <property type="protein sequence ID" value="MBD3109734.1"/>
    <property type="molecule type" value="Genomic_DNA"/>
</dbReference>
<dbReference type="RefSeq" id="WP_190999271.1">
    <property type="nucleotide sequence ID" value="NZ_JACXSI010000044.1"/>
</dbReference>
<feature type="transmembrane region" description="Helical" evidence="6">
    <location>
        <begin position="236"/>
        <end position="254"/>
    </location>
</feature>